<dbReference type="GO" id="GO:0005737">
    <property type="term" value="C:cytoplasm"/>
    <property type="evidence" value="ECO:0007669"/>
    <property type="project" value="UniProtKB-SubCell"/>
</dbReference>
<name>A0A6N8U4R4_9FIRM</name>
<organism evidence="7 8">
    <name type="scientific">Copranaerobaculum intestinale</name>
    <dbReference type="NCBI Taxonomy" id="2692629"/>
    <lineage>
        <taxon>Bacteria</taxon>
        <taxon>Bacillati</taxon>
        <taxon>Bacillota</taxon>
        <taxon>Erysipelotrichia</taxon>
        <taxon>Erysipelotrichales</taxon>
        <taxon>Erysipelotrichaceae</taxon>
        <taxon>Copranaerobaculum</taxon>
    </lineage>
</organism>
<dbReference type="PIRSF" id="PIRSF006305">
    <property type="entry name" value="Maf"/>
    <property type="match status" value="1"/>
</dbReference>
<comment type="catalytic activity">
    <reaction evidence="6">
        <text>UTP + H2O = UMP + diphosphate + H(+)</text>
        <dbReference type="Rhea" id="RHEA:29395"/>
        <dbReference type="ChEBI" id="CHEBI:15377"/>
        <dbReference type="ChEBI" id="CHEBI:15378"/>
        <dbReference type="ChEBI" id="CHEBI:33019"/>
        <dbReference type="ChEBI" id="CHEBI:46398"/>
        <dbReference type="ChEBI" id="CHEBI:57865"/>
        <dbReference type="EC" id="3.6.1.9"/>
    </reaction>
</comment>
<feature type="active site" description="Proton acceptor" evidence="6">
    <location>
        <position position="70"/>
    </location>
</feature>
<reference evidence="7 8" key="1">
    <citation type="submission" date="2019-12" db="EMBL/GenBank/DDBJ databases">
        <authorList>
            <person name="Yang R."/>
        </authorList>
    </citation>
    <scope>NUCLEOTIDE SEQUENCE [LARGE SCALE GENOMIC DNA]</scope>
    <source>
        <strain evidence="7 8">DONG20-135</strain>
    </source>
</reference>
<dbReference type="AlphaFoldDB" id="A0A6N8U4R4"/>
<comment type="similarity">
    <text evidence="6">Belongs to the Maf family. YhdE subfamily.</text>
</comment>
<keyword evidence="3 6" id="KW-0963">Cytoplasm</keyword>
<evidence type="ECO:0000256" key="6">
    <source>
        <dbReference type="HAMAP-Rule" id="MF_00528"/>
    </source>
</evidence>
<dbReference type="InterPro" id="IPR029001">
    <property type="entry name" value="ITPase-like_fam"/>
</dbReference>
<evidence type="ECO:0000256" key="3">
    <source>
        <dbReference type="ARBA" id="ARBA00022490"/>
    </source>
</evidence>
<keyword evidence="8" id="KW-1185">Reference proteome</keyword>
<dbReference type="SUPFAM" id="SSF52972">
    <property type="entry name" value="ITPase-like"/>
    <property type="match status" value="1"/>
</dbReference>
<dbReference type="Pfam" id="PF02545">
    <property type="entry name" value="Maf"/>
    <property type="match status" value="1"/>
</dbReference>
<evidence type="ECO:0000256" key="1">
    <source>
        <dbReference type="ARBA" id="ARBA00001968"/>
    </source>
</evidence>
<comment type="cofactor">
    <cofactor evidence="1 6">
        <name>a divalent metal cation</name>
        <dbReference type="ChEBI" id="CHEBI:60240"/>
    </cofactor>
</comment>
<dbReference type="InterPro" id="IPR003697">
    <property type="entry name" value="Maf-like"/>
</dbReference>
<evidence type="ECO:0000313" key="7">
    <source>
        <dbReference type="EMBL" id="MXQ72940.1"/>
    </source>
</evidence>
<keyword evidence="5 6" id="KW-0546">Nucleotide metabolism</keyword>
<feature type="site" description="Important for substrate specificity" evidence="6">
    <location>
        <position position="153"/>
    </location>
</feature>
<feature type="site" description="Important for substrate specificity" evidence="6">
    <location>
        <position position="71"/>
    </location>
</feature>
<accession>A0A6N8U4R4</accession>
<dbReference type="GO" id="GO:0009117">
    <property type="term" value="P:nucleotide metabolic process"/>
    <property type="evidence" value="ECO:0007669"/>
    <property type="project" value="UniProtKB-KW"/>
</dbReference>
<comment type="caution">
    <text evidence="6">Lacks conserved residue(s) required for the propagation of feature annotation.</text>
</comment>
<dbReference type="FunFam" id="3.90.950.10:FF:000005">
    <property type="entry name" value="7-methyl-GTP pyrophosphatase"/>
    <property type="match status" value="1"/>
</dbReference>
<dbReference type="CDD" id="cd00555">
    <property type="entry name" value="Maf"/>
    <property type="match status" value="1"/>
</dbReference>
<comment type="subcellular location">
    <subcellularLocation>
        <location evidence="2 6">Cytoplasm</location>
    </subcellularLocation>
</comment>
<evidence type="ECO:0000313" key="8">
    <source>
        <dbReference type="Proteomes" id="UP000434036"/>
    </source>
</evidence>
<dbReference type="NCBIfam" id="TIGR00172">
    <property type="entry name" value="maf"/>
    <property type="match status" value="1"/>
</dbReference>
<dbReference type="EC" id="3.6.1.9" evidence="6"/>
<evidence type="ECO:0000256" key="4">
    <source>
        <dbReference type="ARBA" id="ARBA00022801"/>
    </source>
</evidence>
<sequence length="186" mass="20971">MMKRVILASNSPRRRELLARMDIPFTAKGVQTEEFINTSLPLGKAIEEIARQKALAVKESFPEDIIVGADTIVCIDGEVLGKPRDKQQAFEMLKRLSGRTHQVITGVAVLYPQEEITFHQHTDVTFYSLHDDEIWEYIDTNEPMDKAGAYGIQGKGAFLVEKIVGDYYNVMGLPMASLYRVLKEHG</sequence>
<comment type="function">
    <text evidence="6">Nucleoside triphosphate pyrophosphatase that hydrolyzes dTTP and UTP. May have a dual role in cell division arrest and in preventing the incorporation of modified nucleotides into cellular nucleic acids.</text>
</comment>
<dbReference type="Proteomes" id="UP000434036">
    <property type="component" value="Unassembled WGS sequence"/>
</dbReference>
<dbReference type="PANTHER" id="PTHR43213">
    <property type="entry name" value="BIFUNCTIONAL DTTP/UTP PYROPHOSPHATASE/METHYLTRANSFERASE PROTEIN-RELATED"/>
    <property type="match status" value="1"/>
</dbReference>
<evidence type="ECO:0000256" key="5">
    <source>
        <dbReference type="ARBA" id="ARBA00023080"/>
    </source>
</evidence>
<proteinExistence type="inferred from homology"/>
<dbReference type="GO" id="GO:0047429">
    <property type="term" value="F:nucleoside triphosphate diphosphatase activity"/>
    <property type="evidence" value="ECO:0007669"/>
    <property type="project" value="UniProtKB-EC"/>
</dbReference>
<reference evidence="7 8" key="2">
    <citation type="submission" date="2020-01" db="EMBL/GenBank/DDBJ databases">
        <title>Clostridiaceae sp. nov. isolated from the gut of human by culturomics.</title>
        <authorList>
            <person name="Chang Y."/>
        </authorList>
    </citation>
    <scope>NUCLEOTIDE SEQUENCE [LARGE SCALE GENOMIC DNA]</scope>
    <source>
        <strain evidence="7 8">DONG20-135</strain>
    </source>
</reference>
<feature type="site" description="Important for substrate specificity" evidence="6">
    <location>
        <position position="13"/>
    </location>
</feature>
<dbReference type="PANTHER" id="PTHR43213:SF5">
    <property type="entry name" value="BIFUNCTIONAL DTTP_UTP PYROPHOSPHATASE_METHYLTRANSFERASE PROTEIN-RELATED"/>
    <property type="match status" value="1"/>
</dbReference>
<comment type="caution">
    <text evidence="7">The sequence shown here is derived from an EMBL/GenBank/DDBJ whole genome shotgun (WGS) entry which is preliminary data.</text>
</comment>
<protein>
    <recommendedName>
        <fullName evidence="6">dTTP/UTP pyrophosphatase</fullName>
        <shortName evidence="6">dTTPase/UTPase</shortName>
        <ecNumber evidence="6">3.6.1.9</ecNumber>
    </recommendedName>
    <alternativeName>
        <fullName evidence="6">Nucleoside triphosphate pyrophosphatase</fullName>
    </alternativeName>
    <alternativeName>
        <fullName evidence="6">Nucleotide pyrophosphatase</fullName>
        <shortName evidence="6">Nucleotide PPase</shortName>
    </alternativeName>
</protein>
<gene>
    <name evidence="7" type="ORF">GSF08_03180</name>
</gene>
<comment type="catalytic activity">
    <reaction evidence="6">
        <text>dTTP + H2O = dTMP + diphosphate + H(+)</text>
        <dbReference type="Rhea" id="RHEA:28534"/>
        <dbReference type="ChEBI" id="CHEBI:15377"/>
        <dbReference type="ChEBI" id="CHEBI:15378"/>
        <dbReference type="ChEBI" id="CHEBI:33019"/>
        <dbReference type="ChEBI" id="CHEBI:37568"/>
        <dbReference type="ChEBI" id="CHEBI:63528"/>
        <dbReference type="EC" id="3.6.1.9"/>
    </reaction>
</comment>
<dbReference type="EMBL" id="WUUQ01000001">
    <property type="protein sequence ID" value="MXQ72940.1"/>
    <property type="molecule type" value="Genomic_DNA"/>
</dbReference>
<dbReference type="HAMAP" id="MF_00528">
    <property type="entry name" value="Maf"/>
    <property type="match status" value="1"/>
</dbReference>
<keyword evidence="4 6" id="KW-0378">Hydrolase</keyword>
<evidence type="ECO:0000256" key="2">
    <source>
        <dbReference type="ARBA" id="ARBA00004496"/>
    </source>
</evidence>
<dbReference type="Gene3D" id="3.90.950.10">
    <property type="match status" value="1"/>
</dbReference>